<reference evidence="2" key="1">
    <citation type="submission" date="2016-05" db="EMBL/GenBank/DDBJ databases">
        <title>Comparative genomics of biotechnologically important yeasts.</title>
        <authorList>
            <consortium name="DOE Joint Genome Institute"/>
            <person name="Riley R."/>
            <person name="Haridas S."/>
            <person name="Wolfe K.H."/>
            <person name="Lopes M.R."/>
            <person name="Hittinger C.T."/>
            <person name="Goker M."/>
            <person name="Salamov A."/>
            <person name="Wisecaver J."/>
            <person name="Long T.M."/>
            <person name="Aerts A.L."/>
            <person name="Barry K."/>
            <person name="Choi C."/>
            <person name="Clum A."/>
            <person name="Coughlan A.Y."/>
            <person name="Deshpande S."/>
            <person name="Douglass A.P."/>
            <person name="Hanson S.J."/>
            <person name="Klenk H.-P."/>
            <person name="Labutti K."/>
            <person name="Lapidus A."/>
            <person name="Lindquist E."/>
            <person name="Lipzen A."/>
            <person name="Meier-Kolthoff J.P."/>
            <person name="Ohm R.A."/>
            <person name="Otillar R.P."/>
            <person name="Pangilinan J."/>
            <person name="Peng Y."/>
            <person name="Rokas A."/>
            <person name="Rosa C.A."/>
            <person name="Scheuner C."/>
            <person name="Sibirny A.A."/>
            <person name="Slot J.C."/>
            <person name="Stielow J.B."/>
            <person name="Sun H."/>
            <person name="Kurtzman C.P."/>
            <person name="Blackwell M."/>
            <person name="Grigoriev I.V."/>
            <person name="Jeffries T.W."/>
        </authorList>
    </citation>
    <scope>NUCLEOTIDE SEQUENCE [LARGE SCALE GENOMIC DNA]</scope>
    <source>
        <strain evidence="2">NRRL Y-1933</strain>
    </source>
</reference>
<dbReference type="GeneID" id="30993471"/>
<gene>
    <name evidence="1" type="ORF">HYPBUDRAFT_112646</name>
</gene>
<dbReference type="AlphaFoldDB" id="A0A1E4RFT8"/>
<organism evidence="1 2">
    <name type="scientific">Hyphopichia burtonii NRRL Y-1933</name>
    <dbReference type="NCBI Taxonomy" id="984485"/>
    <lineage>
        <taxon>Eukaryota</taxon>
        <taxon>Fungi</taxon>
        <taxon>Dikarya</taxon>
        <taxon>Ascomycota</taxon>
        <taxon>Saccharomycotina</taxon>
        <taxon>Pichiomycetes</taxon>
        <taxon>Debaryomycetaceae</taxon>
        <taxon>Hyphopichia</taxon>
    </lineage>
</organism>
<accession>A0A1E4RFT8</accession>
<name>A0A1E4RFT8_9ASCO</name>
<proteinExistence type="predicted"/>
<dbReference type="Proteomes" id="UP000095085">
    <property type="component" value="Unassembled WGS sequence"/>
</dbReference>
<evidence type="ECO:0000313" key="2">
    <source>
        <dbReference type="Proteomes" id="UP000095085"/>
    </source>
</evidence>
<evidence type="ECO:0000313" key="1">
    <source>
        <dbReference type="EMBL" id="ODV66132.1"/>
    </source>
</evidence>
<sequence>MVRPPPKSLEDFLYYKLLDSRAFNNFVRRVHARINRIPYYELDARYNEEHMKLVKSFNPTAWHKFKAFRTIWWDEMKRSFTFRS</sequence>
<dbReference type="EMBL" id="KV454543">
    <property type="protein sequence ID" value="ODV66132.1"/>
    <property type="molecule type" value="Genomic_DNA"/>
</dbReference>
<dbReference type="OrthoDB" id="4138121at2759"/>
<protein>
    <submittedName>
        <fullName evidence="1">Uncharacterized protein</fullName>
    </submittedName>
</protein>
<dbReference type="Pfam" id="PF10906">
    <property type="entry name" value="Mrx7"/>
    <property type="match status" value="1"/>
</dbReference>
<dbReference type="InterPro" id="IPR020301">
    <property type="entry name" value="Mrx7"/>
</dbReference>
<dbReference type="RefSeq" id="XP_020075199.1">
    <property type="nucleotide sequence ID" value="XM_020218921.1"/>
</dbReference>
<keyword evidence="2" id="KW-1185">Reference proteome</keyword>